<gene>
    <name evidence="2" type="ORF">JI62_07795</name>
</gene>
<dbReference type="Proteomes" id="UP000197334">
    <property type="component" value="Unassembled WGS sequence"/>
</dbReference>
<feature type="signal peptide" evidence="1">
    <location>
        <begin position="1"/>
        <end position="26"/>
    </location>
</feature>
<organism evidence="2 3">
    <name type="scientific">Halomonas campaniensis</name>
    <dbReference type="NCBI Taxonomy" id="213554"/>
    <lineage>
        <taxon>Bacteria</taxon>
        <taxon>Pseudomonadati</taxon>
        <taxon>Pseudomonadota</taxon>
        <taxon>Gammaproteobacteria</taxon>
        <taxon>Oceanospirillales</taxon>
        <taxon>Halomonadaceae</taxon>
        <taxon>Halomonas</taxon>
    </lineage>
</organism>
<evidence type="ECO:0000256" key="1">
    <source>
        <dbReference type="SAM" id="SignalP"/>
    </source>
</evidence>
<name>A0A246S1I2_9GAMM</name>
<sequence>MKTQSSLHKVLLASALMLPVASAAMADEVVEQIELGLERYQEEDYGSALTELEFAISDIRKLQSARIAETFPEPPEGWEAGNAESSDDGAAAMMGGGAMLERYYSENGGDGELTASIMVDNPMIQGMAALFNNPAMLTAQPNTERVRMGRESAIVTWEPSYSSAEVSLLLDGRILIQVEGTNLASQDTAVELMRSWDIGAVREQVGR</sequence>
<proteinExistence type="predicted"/>
<feature type="chain" id="PRO_5012941870" evidence="1">
    <location>
        <begin position="27"/>
        <end position="207"/>
    </location>
</feature>
<comment type="caution">
    <text evidence="2">The sequence shown here is derived from an EMBL/GenBank/DDBJ whole genome shotgun (WGS) entry which is preliminary data.</text>
</comment>
<dbReference type="OrthoDB" id="5800945at2"/>
<accession>A0A246S1I2</accession>
<evidence type="ECO:0000313" key="2">
    <source>
        <dbReference type="EMBL" id="OWV30284.1"/>
    </source>
</evidence>
<dbReference type="AlphaFoldDB" id="A0A246S1I2"/>
<protein>
    <submittedName>
        <fullName evidence="2">Uncharacterized protein</fullName>
    </submittedName>
</protein>
<keyword evidence="1" id="KW-0732">Signal</keyword>
<reference evidence="2 3" key="1">
    <citation type="submission" date="2014-08" db="EMBL/GenBank/DDBJ databases">
        <title>Draft genome sequence of a novel L-asparaginase producing marine bacterium, Halomonas campaniensis.</title>
        <authorList>
            <person name="Sundarakrishnan B."/>
            <person name="Moushumi Priya A."/>
            <person name="Raman G."/>
            <person name="Sakthivel N."/>
            <person name="Park S."/>
            <person name="Jayachandran S."/>
        </authorList>
    </citation>
    <scope>NUCLEOTIDE SEQUENCE [LARGE SCALE GENOMIC DNA]</scope>
    <source>
        <strain evidence="2 3">SK03</strain>
    </source>
</reference>
<evidence type="ECO:0000313" key="3">
    <source>
        <dbReference type="Proteomes" id="UP000197334"/>
    </source>
</evidence>
<dbReference type="EMBL" id="JPUA01000022">
    <property type="protein sequence ID" value="OWV30284.1"/>
    <property type="molecule type" value="Genomic_DNA"/>
</dbReference>
<keyword evidence="3" id="KW-1185">Reference proteome</keyword>
<dbReference type="RefSeq" id="WP_088699625.1">
    <property type="nucleotide sequence ID" value="NZ_JPUA01000022.1"/>
</dbReference>